<accession>A0ABQ6F508</accession>
<evidence type="ECO:0000313" key="1">
    <source>
        <dbReference type="EMBL" id="GLT20331.1"/>
    </source>
</evidence>
<evidence type="ECO:0000313" key="2">
    <source>
        <dbReference type="Proteomes" id="UP001157138"/>
    </source>
</evidence>
<protein>
    <submittedName>
        <fullName evidence="1">Uncharacterized protein</fullName>
    </submittedName>
</protein>
<dbReference type="EMBL" id="BSPW01000104">
    <property type="protein sequence ID" value="GLT20331.1"/>
    <property type="molecule type" value="Genomic_DNA"/>
</dbReference>
<dbReference type="RefSeq" id="WP_284194157.1">
    <property type="nucleotide sequence ID" value="NZ_BSPW01000104.1"/>
</dbReference>
<dbReference type="Proteomes" id="UP001157138">
    <property type="component" value="Unassembled WGS sequence"/>
</dbReference>
<sequence>MSEQDYTFIRSQKLADVIYLPAHLVVEWLNGQNQSMGEAVAKACYQELSRL</sequence>
<reference evidence="2" key="1">
    <citation type="journal article" date="2019" name="Int. J. Syst. Evol. Microbiol.">
        <title>The Global Catalogue of Microorganisms (GCM) 10K type strain sequencing project: providing services to taxonomists for standard genome sequencing and annotation.</title>
        <authorList>
            <consortium name="The Broad Institute Genomics Platform"/>
            <consortium name="The Broad Institute Genome Sequencing Center for Infectious Disease"/>
            <person name="Wu L."/>
            <person name="Ma J."/>
        </authorList>
    </citation>
    <scope>NUCLEOTIDE SEQUENCE [LARGE SCALE GENOMIC DNA]</scope>
    <source>
        <strain evidence="2">NBRC 108723</strain>
    </source>
</reference>
<organism evidence="1 2">
    <name type="scientific">Vibrio zhanjiangensis</name>
    <dbReference type="NCBI Taxonomy" id="1046128"/>
    <lineage>
        <taxon>Bacteria</taxon>
        <taxon>Pseudomonadati</taxon>
        <taxon>Pseudomonadota</taxon>
        <taxon>Gammaproteobacteria</taxon>
        <taxon>Vibrionales</taxon>
        <taxon>Vibrionaceae</taxon>
        <taxon>Vibrio</taxon>
    </lineage>
</organism>
<name>A0ABQ6F508_9VIBR</name>
<comment type="caution">
    <text evidence="1">The sequence shown here is derived from an EMBL/GenBank/DDBJ whole genome shotgun (WGS) entry which is preliminary data.</text>
</comment>
<keyword evidence="2" id="KW-1185">Reference proteome</keyword>
<proteinExistence type="predicted"/>
<gene>
    <name evidence="1" type="ORF">GCM10007938_41150</name>
</gene>